<comment type="caution">
    <text evidence="2">The sequence shown here is derived from an EMBL/GenBank/DDBJ whole genome shotgun (WGS) entry which is preliminary data.</text>
</comment>
<sequence length="98" mass="11211">MDRKEELRKIAKKCVWVLKDKYKVKRVFLIGSLVKGFIHERSDIDLVVEGLSPGLYLKTLTELWDLLPAGVELNLIPLEDAFPSLKEKVVKEGELVYG</sequence>
<dbReference type="SUPFAM" id="SSF81301">
    <property type="entry name" value="Nucleotidyltransferase"/>
    <property type="match status" value="1"/>
</dbReference>
<dbReference type="Proteomes" id="UP000230025">
    <property type="component" value="Unassembled WGS sequence"/>
</dbReference>
<dbReference type="InterPro" id="IPR043519">
    <property type="entry name" value="NT_sf"/>
</dbReference>
<dbReference type="AlphaFoldDB" id="A0A2M7GXK5"/>
<dbReference type="Gene3D" id="3.30.460.10">
    <property type="entry name" value="Beta Polymerase, domain 2"/>
    <property type="match status" value="1"/>
</dbReference>
<dbReference type="InterPro" id="IPR041633">
    <property type="entry name" value="Polbeta"/>
</dbReference>
<accession>A0A2M7GXK5</accession>
<evidence type="ECO:0000313" key="2">
    <source>
        <dbReference type="EMBL" id="PIW32566.1"/>
    </source>
</evidence>
<feature type="domain" description="Polymerase beta nucleotidyltransferase" evidence="1">
    <location>
        <begin position="13"/>
        <end position="97"/>
    </location>
</feature>
<dbReference type="EMBL" id="PFFY01000263">
    <property type="protein sequence ID" value="PIW32566.1"/>
    <property type="molecule type" value="Genomic_DNA"/>
</dbReference>
<evidence type="ECO:0000313" key="3">
    <source>
        <dbReference type="Proteomes" id="UP000230025"/>
    </source>
</evidence>
<proteinExistence type="predicted"/>
<name>A0A2M7GXK5_9BACT</name>
<organism evidence="2 3">
    <name type="scientific">bacterium (Candidatus Ratteibacteria) CG15_BIG_FIL_POST_REV_8_21_14_020_41_12</name>
    <dbReference type="NCBI Taxonomy" id="2014291"/>
    <lineage>
        <taxon>Bacteria</taxon>
        <taxon>Candidatus Ratteibacteria</taxon>
    </lineage>
</organism>
<protein>
    <recommendedName>
        <fullName evidence="1">Polymerase beta nucleotidyltransferase domain-containing protein</fullName>
    </recommendedName>
</protein>
<dbReference type="Pfam" id="PF18765">
    <property type="entry name" value="Polbeta"/>
    <property type="match status" value="1"/>
</dbReference>
<gene>
    <name evidence="2" type="ORF">COW28_05730</name>
</gene>
<reference evidence="3" key="1">
    <citation type="submission" date="2017-09" db="EMBL/GenBank/DDBJ databases">
        <title>Depth-based differentiation of microbial function through sediment-hosted aquifers and enrichment of novel symbionts in the deep terrestrial subsurface.</title>
        <authorList>
            <person name="Probst A.J."/>
            <person name="Ladd B."/>
            <person name="Jarett J.K."/>
            <person name="Geller-Mcgrath D.E."/>
            <person name="Sieber C.M.K."/>
            <person name="Emerson J.B."/>
            <person name="Anantharaman K."/>
            <person name="Thomas B.C."/>
            <person name="Malmstrom R."/>
            <person name="Stieglmeier M."/>
            <person name="Klingl A."/>
            <person name="Woyke T."/>
            <person name="Ryan C.M."/>
            <person name="Banfield J.F."/>
        </authorList>
    </citation>
    <scope>NUCLEOTIDE SEQUENCE [LARGE SCALE GENOMIC DNA]</scope>
</reference>
<dbReference type="CDD" id="cd05403">
    <property type="entry name" value="NT_KNTase_like"/>
    <property type="match status" value="1"/>
</dbReference>
<evidence type="ECO:0000259" key="1">
    <source>
        <dbReference type="Pfam" id="PF18765"/>
    </source>
</evidence>